<evidence type="ECO:0000256" key="1">
    <source>
        <dbReference type="ARBA" id="ARBA00004141"/>
    </source>
</evidence>
<sequence length="114" mass="12080">MNPAIAGGVIARIFDIIHPFHKAFFSPGGLCTNTNTKAADNLGLILDGALQMFTLGVTLTLTPSSLKAKPTVWVLLVRYVFMPAISMGAVWSTAGRGRFLLILVPSALLLLNAA</sequence>
<proteinExistence type="predicted"/>
<dbReference type="STRING" id="436010.A0A166TK91"/>
<dbReference type="EMBL" id="KV417492">
    <property type="protein sequence ID" value="KZP30703.1"/>
    <property type="molecule type" value="Genomic_DNA"/>
</dbReference>
<evidence type="ECO:0000256" key="3">
    <source>
        <dbReference type="ARBA" id="ARBA00022989"/>
    </source>
</evidence>
<name>A0A166TK91_9AGAM</name>
<comment type="subcellular location">
    <subcellularLocation>
        <location evidence="1">Membrane</location>
        <topology evidence="1">Multi-pass membrane protein</topology>
    </subcellularLocation>
</comment>
<protein>
    <submittedName>
        <fullName evidence="5">Uncharacterized protein</fullName>
    </submittedName>
</protein>
<organism evidence="5 6">
    <name type="scientific">Athelia psychrophila</name>
    <dbReference type="NCBI Taxonomy" id="1759441"/>
    <lineage>
        <taxon>Eukaryota</taxon>
        <taxon>Fungi</taxon>
        <taxon>Dikarya</taxon>
        <taxon>Basidiomycota</taxon>
        <taxon>Agaricomycotina</taxon>
        <taxon>Agaricomycetes</taxon>
        <taxon>Agaricomycetidae</taxon>
        <taxon>Atheliales</taxon>
        <taxon>Atheliaceae</taxon>
        <taxon>Athelia</taxon>
    </lineage>
</organism>
<dbReference type="InterPro" id="IPR004776">
    <property type="entry name" value="Mem_transp_PIN-like"/>
</dbReference>
<dbReference type="OrthoDB" id="191139at2759"/>
<keyword evidence="6" id="KW-1185">Reference proteome</keyword>
<reference evidence="5 6" key="1">
    <citation type="journal article" date="2016" name="Mol. Biol. Evol.">
        <title>Comparative Genomics of Early-Diverging Mushroom-Forming Fungi Provides Insights into the Origins of Lignocellulose Decay Capabilities.</title>
        <authorList>
            <person name="Nagy L.G."/>
            <person name="Riley R."/>
            <person name="Tritt A."/>
            <person name="Adam C."/>
            <person name="Daum C."/>
            <person name="Floudas D."/>
            <person name="Sun H."/>
            <person name="Yadav J.S."/>
            <person name="Pangilinan J."/>
            <person name="Larsson K.H."/>
            <person name="Matsuura K."/>
            <person name="Barry K."/>
            <person name="Labutti K."/>
            <person name="Kuo R."/>
            <person name="Ohm R.A."/>
            <person name="Bhattacharya S.S."/>
            <person name="Shirouzu T."/>
            <person name="Yoshinaga Y."/>
            <person name="Martin F.M."/>
            <person name="Grigoriev I.V."/>
            <person name="Hibbett D.S."/>
        </authorList>
    </citation>
    <scope>NUCLEOTIDE SEQUENCE [LARGE SCALE GENOMIC DNA]</scope>
    <source>
        <strain evidence="5 6">CBS 109695</strain>
    </source>
</reference>
<dbReference type="Pfam" id="PF03547">
    <property type="entry name" value="Mem_trans"/>
    <property type="match status" value="1"/>
</dbReference>
<gene>
    <name evidence="5" type="ORF">FIBSPDRAFT_945633</name>
</gene>
<keyword evidence="3" id="KW-1133">Transmembrane helix</keyword>
<keyword evidence="4" id="KW-0472">Membrane</keyword>
<dbReference type="GO" id="GO:0055085">
    <property type="term" value="P:transmembrane transport"/>
    <property type="evidence" value="ECO:0007669"/>
    <property type="project" value="InterPro"/>
</dbReference>
<evidence type="ECO:0000256" key="2">
    <source>
        <dbReference type="ARBA" id="ARBA00022692"/>
    </source>
</evidence>
<evidence type="ECO:0000313" key="5">
    <source>
        <dbReference type="EMBL" id="KZP30703.1"/>
    </source>
</evidence>
<evidence type="ECO:0000256" key="4">
    <source>
        <dbReference type="ARBA" id="ARBA00023136"/>
    </source>
</evidence>
<dbReference type="GO" id="GO:0016020">
    <property type="term" value="C:membrane"/>
    <property type="evidence" value="ECO:0007669"/>
    <property type="project" value="UniProtKB-SubCell"/>
</dbReference>
<accession>A0A166TK91</accession>
<dbReference type="AlphaFoldDB" id="A0A166TK91"/>
<keyword evidence="2" id="KW-0812">Transmembrane</keyword>
<dbReference type="Proteomes" id="UP000076532">
    <property type="component" value="Unassembled WGS sequence"/>
</dbReference>
<evidence type="ECO:0000313" key="6">
    <source>
        <dbReference type="Proteomes" id="UP000076532"/>
    </source>
</evidence>